<gene>
    <name evidence="2" type="ORF">SAMN05421751_11914</name>
</gene>
<dbReference type="RefSeq" id="WP_104009049.1">
    <property type="nucleotide sequence ID" value="NZ_FNVD01000019.1"/>
</dbReference>
<dbReference type="EMBL" id="FNVD01000019">
    <property type="protein sequence ID" value="SEG23888.1"/>
    <property type="molecule type" value="Genomic_DNA"/>
</dbReference>
<evidence type="ECO:0000313" key="3">
    <source>
        <dbReference type="Proteomes" id="UP000236742"/>
    </source>
</evidence>
<keyword evidence="3" id="KW-1185">Reference proteome</keyword>
<name>A0A1H5YIK1_9RHOB</name>
<dbReference type="InterPro" id="IPR007712">
    <property type="entry name" value="RelE/ParE_toxin"/>
</dbReference>
<organism evidence="2 3">
    <name type="scientific">Jhaorihella thermophila</name>
    <dbReference type="NCBI Taxonomy" id="488547"/>
    <lineage>
        <taxon>Bacteria</taxon>
        <taxon>Pseudomonadati</taxon>
        <taxon>Pseudomonadota</taxon>
        <taxon>Alphaproteobacteria</taxon>
        <taxon>Rhodobacterales</taxon>
        <taxon>Paracoccaceae</taxon>
        <taxon>Jhaorihella</taxon>
    </lineage>
</organism>
<proteinExistence type="predicted"/>
<dbReference type="Gene3D" id="3.30.2310.20">
    <property type="entry name" value="RelE-like"/>
    <property type="match status" value="1"/>
</dbReference>
<dbReference type="Proteomes" id="UP000236742">
    <property type="component" value="Unassembled WGS sequence"/>
</dbReference>
<keyword evidence="1" id="KW-1277">Toxin-antitoxin system</keyword>
<sequence length="104" mass="11532">MSYRLRYHPAVAQDLITIAELIADYAGPSVARDKLARIADTAQSLAEQPHRGSLRDHILPGLRAILAARRAVIAFTIDEDRREVHVLSITYGGADWMGRIGRRG</sequence>
<reference evidence="2 3" key="1">
    <citation type="submission" date="2016-10" db="EMBL/GenBank/DDBJ databases">
        <authorList>
            <person name="de Groot N.N."/>
        </authorList>
    </citation>
    <scope>NUCLEOTIDE SEQUENCE [LARGE SCALE GENOMIC DNA]</scope>
    <source>
        <strain evidence="2 3">DSM 23413</strain>
    </source>
</reference>
<accession>A0A1H5YIK1</accession>
<dbReference type="Pfam" id="PF05016">
    <property type="entry name" value="ParE_toxin"/>
    <property type="match status" value="1"/>
</dbReference>
<dbReference type="AlphaFoldDB" id="A0A1H5YIK1"/>
<dbReference type="InterPro" id="IPR035093">
    <property type="entry name" value="RelE/ParE_toxin_dom_sf"/>
</dbReference>
<evidence type="ECO:0000256" key="1">
    <source>
        <dbReference type="ARBA" id="ARBA00022649"/>
    </source>
</evidence>
<protein>
    <submittedName>
        <fullName evidence="2">Plasmid stabilization system protein ParE</fullName>
    </submittedName>
</protein>
<evidence type="ECO:0000313" key="2">
    <source>
        <dbReference type="EMBL" id="SEG23888.1"/>
    </source>
</evidence>
<dbReference type="OrthoDB" id="9814952at2"/>